<dbReference type="PIRSF" id="PIRSF017082">
    <property type="entry name" value="YflP"/>
    <property type="match status" value="1"/>
</dbReference>
<evidence type="ECO:0000256" key="1">
    <source>
        <dbReference type="ARBA" id="ARBA00006987"/>
    </source>
</evidence>
<dbReference type="RefSeq" id="WP_341375314.1">
    <property type="nucleotide sequence ID" value="NZ_JBBUTF010000015.1"/>
</dbReference>
<dbReference type="CDD" id="cd07012">
    <property type="entry name" value="PBP2_Bug_TTT"/>
    <property type="match status" value="1"/>
</dbReference>
<protein>
    <submittedName>
        <fullName evidence="3">Tripartite tricarboxylate transporter substrate binding protein</fullName>
    </submittedName>
</protein>
<reference evidence="3 4" key="1">
    <citation type="submission" date="2024-04" db="EMBL/GenBank/DDBJ databases">
        <title>Novel species of the genus Ideonella isolated from streams.</title>
        <authorList>
            <person name="Lu H."/>
        </authorList>
    </citation>
    <scope>NUCLEOTIDE SEQUENCE [LARGE SCALE GENOMIC DNA]</scope>
    <source>
        <strain evidence="3 4">BYS139W</strain>
    </source>
</reference>
<accession>A0ABU9BFR9</accession>
<organism evidence="3 4">
    <name type="scientific">Pseudaquabacterium rugosum</name>
    <dbReference type="NCBI Taxonomy" id="2984194"/>
    <lineage>
        <taxon>Bacteria</taxon>
        <taxon>Pseudomonadati</taxon>
        <taxon>Pseudomonadota</taxon>
        <taxon>Betaproteobacteria</taxon>
        <taxon>Burkholderiales</taxon>
        <taxon>Sphaerotilaceae</taxon>
        <taxon>Pseudaquabacterium</taxon>
    </lineage>
</organism>
<dbReference type="PROSITE" id="PS51318">
    <property type="entry name" value="TAT"/>
    <property type="match status" value="1"/>
</dbReference>
<proteinExistence type="inferred from homology"/>
<dbReference type="InterPro" id="IPR006311">
    <property type="entry name" value="TAT_signal"/>
</dbReference>
<name>A0ABU9BFR9_9BURK</name>
<dbReference type="Gene3D" id="3.40.190.10">
    <property type="entry name" value="Periplasmic binding protein-like II"/>
    <property type="match status" value="1"/>
</dbReference>
<comment type="similarity">
    <text evidence="1">Belongs to the UPF0065 (bug) family.</text>
</comment>
<evidence type="ECO:0000256" key="2">
    <source>
        <dbReference type="SAM" id="SignalP"/>
    </source>
</evidence>
<dbReference type="Proteomes" id="UP001368500">
    <property type="component" value="Unassembled WGS sequence"/>
</dbReference>
<feature type="signal peptide" evidence="2">
    <location>
        <begin position="1"/>
        <end position="45"/>
    </location>
</feature>
<keyword evidence="4" id="KW-1185">Reference proteome</keyword>
<dbReference type="Pfam" id="PF03401">
    <property type="entry name" value="TctC"/>
    <property type="match status" value="1"/>
</dbReference>
<dbReference type="EMBL" id="JBBUTF010000015">
    <property type="protein sequence ID" value="MEK8027530.1"/>
    <property type="molecule type" value="Genomic_DNA"/>
</dbReference>
<comment type="caution">
    <text evidence="3">The sequence shown here is derived from an EMBL/GenBank/DDBJ whole genome shotgun (WGS) entry which is preliminary data.</text>
</comment>
<dbReference type="InterPro" id="IPR042100">
    <property type="entry name" value="Bug_dom1"/>
</dbReference>
<dbReference type="InterPro" id="IPR005064">
    <property type="entry name" value="BUG"/>
</dbReference>
<evidence type="ECO:0000313" key="4">
    <source>
        <dbReference type="Proteomes" id="UP001368500"/>
    </source>
</evidence>
<dbReference type="SUPFAM" id="SSF53850">
    <property type="entry name" value="Periplasmic binding protein-like II"/>
    <property type="match status" value="1"/>
</dbReference>
<feature type="chain" id="PRO_5046355975" evidence="2">
    <location>
        <begin position="46"/>
        <end position="343"/>
    </location>
</feature>
<gene>
    <name evidence="3" type="ORF">AACH11_16320</name>
</gene>
<evidence type="ECO:0000313" key="3">
    <source>
        <dbReference type="EMBL" id="MEK8027530.1"/>
    </source>
</evidence>
<dbReference type="Gene3D" id="3.40.190.150">
    <property type="entry name" value="Bordetella uptake gene, domain 1"/>
    <property type="match status" value="1"/>
</dbReference>
<keyword evidence="2" id="KW-0732">Signal</keyword>
<dbReference type="PANTHER" id="PTHR42928">
    <property type="entry name" value="TRICARBOXYLATE-BINDING PROTEIN"/>
    <property type="match status" value="1"/>
</dbReference>
<dbReference type="PANTHER" id="PTHR42928:SF5">
    <property type="entry name" value="BLR1237 PROTEIN"/>
    <property type="match status" value="1"/>
</dbReference>
<sequence>MTDATHTPTRRPATARRHLLHTAVRTGLTLALGSTALLPAAQAQATRFPDKPITFVVPFAAASATDQLARALGQAVSEATKQPVVIDNKAGASGMLATQAVARAPADGHTVLIATNTTHAANEHLFRKIGYDPVKDFAPITTLARGGQVLVVRTDAPWRSVAELVAAARKAPGKLSFASGSASSRVAGEQFKDLSATDILHVPYKSNPQALTDLIGGQVDLMITDTATGVPHIKAGKLRALGYSTHKRSPLLPDVPTIEEAGVKGYEMSYWFAAYAPAGTPQPVVARLNELLQAAVKSASAKAFFESGGAEAWAGGPAELAKFQAAETQRWGRMIKAAGIEPE</sequence>